<reference evidence="2" key="2">
    <citation type="submission" date="2024-07" db="EMBL/GenBank/DDBJ databases">
        <title>Streptomyces haneummycinica sp. nov., a new antibiotic-producing actinobacterium isolated from marine sediment.</title>
        <authorList>
            <person name="Uemura M."/>
            <person name="Hamada M."/>
            <person name="Hirano S."/>
            <person name="Kobayashi K."/>
            <person name="Ohshiro T."/>
            <person name="Kobayashi T."/>
            <person name="Terahara T."/>
        </authorList>
    </citation>
    <scope>NUCLEOTIDE SEQUENCE</scope>
    <source>
        <strain evidence="2">KM77-8</strain>
    </source>
</reference>
<reference evidence="2" key="1">
    <citation type="submission" date="2024-06" db="EMBL/GenBank/DDBJ databases">
        <authorList>
            <consortium name="consrtm"/>
            <person name="Uemura M."/>
            <person name="Terahara T."/>
        </authorList>
    </citation>
    <scope>NUCLEOTIDE SEQUENCE</scope>
    <source>
        <strain evidence="2">KM77-8</strain>
    </source>
</reference>
<protein>
    <recommendedName>
        <fullName evidence="3">LytR family transcriptional regulator</fullName>
    </recommendedName>
</protein>
<accession>A0AAT9HXL2</accession>
<dbReference type="AlphaFoldDB" id="A0AAT9HXL2"/>
<evidence type="ECO:0008006" key="3">
    <source>
        <dbReference type="Google" id="ProtNLM"/>
    </source>
</evidence>
<proteinExistence type="predicted"/>
<feature type="region of interest" description="Disordered" evidence="1">
    <location>
        <begin position="53"/>
        <end position="86"/>
    </location>
</feature>
<name>A0AAT9HXL2_9ACTN</name>
<evidence type="ECO:0000256" key="1">
    <source>
        <dbReference type="SAM" id="MobiDB-lite"/>
    </source>
</evidence>
<dbReference type="EMBL" id="AP035768">
    <property type="protein sequence ID" value="BFO22125.1"/>
    <property type="molecule type" value="Genomic_DNA"/>
</dbReference>
<evidence type="ECO:0000313" key="2">
    <source>
        <dbReference type="EMBL" id="BFO22125.1"/>
    </source>
</evidence>
<sequence length="86" mass="8865">MAFVVLAAGTAGYLYLEHLNDNIQSVSDDGAGTGGFSKDKAINILLIGTDKRTGSGNDGYGDAGSEGTPTPRSCCMSPRTAPTRPR</sequence>
<gene>
    <name evidence="2" type="ORF">SHKM778_85130</name>
</gene>
<organism evidence="2">
    <name type="scientific">Streptomyces haneummycinicus</name>
    <dbReference type="NCBI Taxonomy" id="3074435"/>
    <lineage>
        <taxon>Bacteria</taxon>
        <taxon>Bacillati</taxon>
        <taxon>Actinomycetota</taxon>
        <taxon>Actinomycetes</taxon>
        <taxon>Kitasatosporales</taxon>
        <taxon>Streptomycetaceae</taxon>
        <taxon>Streptomyces</taxon>
    </lineage>
</organism>